<evidence type="ECO:0000256" key="2">
    <source>
        <dbReference type="ARBA" id="ARBA00022553"/>
    </source>
</evidence>
<dbReference type="PANTHER" id="PTHR45716:SF6">
    <property type="entry name" value="SYNAPTOTAGMIN-LIKE PROTEIN 5"/>
    <property type="match status" value="1"/>
</dbReference>
<dbReference type="Gene3D" id="3.30.40.10">
    <property type="entry name" value="Zinc/RING finger domain, C3HC4 (zinc finger)"/>
    <property type="match status" value="1"/>
</dbReference>
<dbReference type="GO" id="GO:0006887">
    <property type="term" value="P:exocytosis"/>
    <property type="evidence" value="ECO:0007669"/>
    <property type="project" value="Ensembl"/>
</dbReference>
<keyword evidence="7" id="KW-0472">Membrane</keyword>
<dbReference type="GO" id="GO:0070382">
    <property type="term" value="C:exocytic vesicle"/>
    <property type="evidence" value="ECO:0007669"/>
    <property type="project" value="TreeGrafter"/>
</dbReference>
<feature type="domain" description="C2" evidence="10">
    <location>
        <begin position="309"/>
        <end position="434"/>
    </location>
</feature>
<feature type="domain" description="C2" evidence="10">
    <location>
        <begin position="454"/>
        <end position="585"/>
    </location>
</feature>
<evidence type="ECO:0000256" key="5">
    <source>
        <dbReference type="ARBA" id="ARBA00022771"/>
    </source>
</evidence>
<dbReference type="InterPro" id="IPR035892">
    <property type="entry name" value="C2_domain_sf"/>
</dbReference>
<dbReference type="SMART" id="SM00239">
    <property type="entry name" value="C2"/>
    <property type="match status" value="2"/>
</dbReference>
<feature type="domain" description="RabBD" evidence="11">
    <location>
        <begin position="7"/>
        <end position="125"/>
    </location>
</feature>
<dbReference type="FunFam" id="2.60.40.150:FF:000107">
    <property type="entry name" value="Synaptotagmin-like 5, isoform CRA_a"/>
    <property type="match status" value="1"/>
</dbReference>
<comment type="subcellular location">
    <subcellularLocation>
        <location evidence="1">Membrane</location>
        <topology evidence="1">Peripheral membrane protein</topology>
    </subcellularLocation>
</comment>
<evidence type="ECO:0000259" key="10">
    <source>
        <dbReference type="PROSITE" id="PS50004"/>
    </source>
</evidence>
<dbReference type="InterPro" id="IPR000008">
    <property type="entry name" value="C2_dom"/>
</dbReference>
<dbReference type="GO" id="GO:0006886">
    <property type="term" value="P:intracellular protein transport"/>
    <property type="evidence" value="ECO:0007669"/>
    <property type="project" value="InterPro"/>
</dbReference>
<dbReference type="AlphaFoldDB" id="A0A8D0GND1"/>
<proteinExistence type="predicted"/>
<dbReference type="InterPro" id="IPR010911">
    <property type="entry name" value="Rab_BD"/>
</dbReference>
<protein>
    <recommendedName>
        <fullName evidence="9">Synaptotagmin-like protein 5</fullName>
    </recommendedName>
</protein>
<dbReference type="OMA" id="VEDKRIX"/>
<sequence>MSKNLEIINLSFLLEHERETILGVLKRDEYLKKVEDKRIRKLKNELLEVKRKGGNRHSQQDSSRICIRCRKNLGLIFDRGDLCQACELRVCHKCRVMGTDGSWKCTVCAKIAQLRIVTGEWFFEERAKRFRQSHLLGTDVIRHSILRKVPGKNTGKPKLRKVIRAVAKGETASLKAEDGRSISSDADAQSLRSTKSAPCSDRLDLGISHKLMATFLSFCFTDRSRSEIDLTCSFSEGNEDTLSLRSKSVPGALDKDLDYLDEAEEDIDDIVASGYARRRGDLASGLSTTSINSMMSVYSETGDYGNVKVSGEICLLINYSYKTGALNILVKSCRNLAIADEKKQRTDPYVKAYLLPDKSRQSKRKTKIKSNTANPEFNETLKYVISHTQLETRTLQLSVWHYDRFGRNSFLGETDEWFVLQPKLEVAADVGLQYKGELTVVLRYIPPERNLMLPLGQFQGKKSSKKGKKAGSQLPSGGILEVLIKEAKNLTAVKSGGTSDTFVKGYLLPDNNKTSKHKTPVIKKSVNPHWHHTFTFSGLNPRDIHNVCLELTVWDKESLASNIFLGGVRLSTGSGLSNGKEADWMDSQGEEQRLWQRMIDSPGDSVEGVLMLRSSMGKRRL</sequence>
<reference evidence="12" key="2">
    <citation type="submission" date="2025-09" db="UniProtKB">
        <authorList>
            <consortium name="Ensembl"/>
        </authorList>
    </citation>
    <scope>IDENTIFICATION</scope>
</reference>
<keyword evidence="4" id="KW-0677">Repeat</keyword>
<dbReference type="PROSITE" id="PS50916">
    <property type="entry name" value="RABBD"/>
    <property type="match status" value="1"/>
</dbReference>
<dbReference type="FunFam" id="2.60.40.150:FF:000006">
    <property type="entry name" value="Synaptotagmin-like 5, isoform CRA_a"/>
    <property type="match status" value="1"/>
</dbReference>
<dbReference type="Ensembl" id="ENSSPUT00000008315.1">
    <property type="protein sequence ID" value="ENSSPUP00000007806.1"/>
    <property type="gene ID" value="ENSSPUG00000005997.1"/>
</dbReference>
<dbReference type="SUPFAM" id="SSF57903">
    <property type="entry name" value="FYVE/PHD zinc finger"/>
    <property type="match status" value="1"/>
</dbReference>
<keyword evidence="3" id="KW-0479">Metal-binding</keyword>
<dbReference type="InterPro" id="IPR011011">
    <property type="entry name" value="Znf_FYVE_PHD"/>
</dbReference>
<dbReference type="GO" id="GO:0042043">
    <property type="term" value="F:neurexin family protein binding"/>
    <property type="evidence" value="ECO:0007669"/>
    <property type="project" value="TreeGrafter"/>
</dbReference>
<dbReference type="PANTHER" id="PTHR45716">
    <property type="entry name" value="BITESIZE, ISOFORM I"/>
    <property type="match status" value="1"/>
</dbReference>
<reference evidence="12" key="1">
    <citation type="submission" date="2025-08" db="UniProtKB">
        <authorList>
            <consortium name="Ensembl"/>
        </authorList>
    </citation>
    <scope>IDENTIFICATION</scope>
</reference>
<keyword evidence="13" id="KW-1185">Reference proteome</keyword>
<dbReference type="InterPro" id="IPR043567">
    <property type="entry name" value="SYTL1-5_C2B"/>
</dbReference>
<dbReference type="InterPro" id="IPR041282">
    <property type="entry name" value="FYVE_2"/>
</dbReference>
<dbReference type="Pfam" id="PF02318">
    <property type="entry name" value="FYVE_2"/>
    <property type="match status" value="1"/>
</dbReference>
<evidence type="ECO:0000259" key="11">
    <source>
        <dbReference type="PROSITE" id="PS50916"/>
    </source>
</evidence>
<dbReference type="CDD" id="cd04020">
    <property type="entry name" value="C2B_SLP_1-2-3-4"/>
    <property type="match status" value="1"/>
</dbReference>
<evidence type="ECO:0000256" key="3">
    <source>
        <dbReference type="ARBA" id="ARBA00022723"/>
    </source>
</evidence>
<keyword evidence="6" id="KW-0862">Zinc</keyword>
<evidence type="ECO:0000256" key="9">
    <source>
        <dbReference type="ARBA" id="ARBA00072156"/>
    </source>
</evidence>
<evidence type="ECO:0000313" key="13">
    <source>
        <dbReference type="Proteomes" id="UP000694392"/>
    </source>
</evidence>
<dbReference type="FunFam" id="3.30.40.10:FF:000018">
    <property type="entry name" value="Synaptotagmin-like 5, isoform CRA_a"/>
    <property type="match status" value="1"/>
</dbReference>
<organism evidence="12 13">
    <name type="scientific">Sphenodon punctatus</name>
    <name type="common">Tuatara</name>
    <name type="synonym">Hatteria punctata</name>
    <dbReference type="NCBI Taxonomy" id="8508"/>
    <lineage>
        <taxon>Eukaryota</taxon>
        <taxon>Metazoa</taxon>
        <taxon>Chordata</taxon>
        <taxon>Craniata</taxon>
        <taxon>Vertebrata</taxon>
        <taxon>Euteleostomi</taxon>
        <taxon>Lepidosauria</taxon>
        <taxon>Sphenodontia</taxon>
        <taxon>Sphenodontidae</taxon>
        <taxon>Sphenodon</taxon>
    </lineage>
</organism>
<evidence type="ECO:0000256" key="1">
    <source>
        <dbReference type="ARBA" id="ARBA00004170"/>
    </source>
</evidence>
<dbReference type="Gene3D" id="2.60.40.150">
    <property type="entry name" value="C2 domain"/>
    <property type="match status" value="2"/>
</dbReference>
<name>A0A8D0GND1_SPHPU</name>
<dbReference type="InterPro" id="IPR013083">
    <property type="entry name" value="Znf_RING/FYVE/PHD"/>
</dbReference>
<dbReference type="PROSITE" id="PS50004">
    <property type="entry name" value="C2"/>
    <property type="match status" value="2"/>
</dbReference>
<keyword evidence="2" id="KW-0597">Phosphoprotein</keyword>
<evidence type="ECO:0000256" key="4">
    <source>
        <dbReference type="ARBA" id="ARBA00022737"/>
    </source>
</evidence>
<dbReference type="GO" id="GO:0005886">
    <property type="term" value="C:plasma membrane"/>
    <property type="evidence" value="ECO:0007669"/>
    <property type="project" value="TreeGrafter"/>
</dbReference>
<gene>
    <name evidence="12" type="primary">SYTL5</name>
</gene>
<evidence type="ECO:0000256" key="8">
    <source>
        <dbReference type="ARBA" id="ARBA00053749"/>
    </source>
</evidence>
<dbReference type="GeneTree" id="ENSGT00940000158618"/>
<comment type="function">
    <text evidence="8">May act as Rab effector protein and play a role in vesicle trafficking. Binds phospholipids.</text>
</comment>
<dbReference type="SUPFAM" id="SSF49562">
    <property type="entry name" value="C2 domain (Calcium/lipid-binding domain, CaLB)"/>
    <property type="match status" value="2"/>
</dbReference>
<evidence type="ECO:0000256" key="6">
    <source>
        <dbReference type="ARBA" id="ARBA00022833"/>
    </source>
</evidence>
<dbReference type="GO" id="GO:0031267">
    <property type="term" value="F:small GTPase binding"/>
    <property type="evidence" value="ECO:0007669"/>
    <property type="project" value="InterPro"/>
</dbReference>
<evidence type="ECO:0000313" key="12">
    <source>
        <dbReference type="Ensembl" id="ENSSPUP00000007806.1"/>
    </source>
</evidence>
<dbReference type="Proteomes" id="UP000694392">
    <property type="component" value="Unplaced"/>
</dbReference>
<dbReference type="GO" id="GO:0008270">
    <property type="term" value="F:zinc ion binding"/>
    <property type="evidence" value="ECO:0007669"/>
    <property type="project" value="UniProtKB-KW"/>
</dbReference>
<dbReference type="Pfam" id="PF00168">
    <property type="entry name" value="C2"/>
    <property type="match status" value="2"/>
</dbReference>
<accession>A0A8D0GND1</accession>
<evidence type="ECO:0000256" key="7">
    <source>
        <dbReference type="ARBA" id="ARBA00023136"/>
    </source>
</evidence>
<keyword evidence="5" id="KW-0863">Zinc-finger</keyword>